<dbReference type="EMBL" id="CP074371">
    <property type="protein sequence ID" value="QVI19527.1"/>
    <property type="molecule type" value="Genomic_DNA"/>
</dbReference>
<organism evidence="2 3">
    <name type="scientific">Nocardia tengchongensis</name>
    <dbReference type="NCBI Taxonomy" id="2055889"/>
    <lineage>
        <taxon>Bacteria</taxon>
        <taxon>Bacillati</taxon>
        <taxon>Actinomycetota</taxon>
        <taxon>Actinomycetes</taxon>
        <taxon>Mycobacteriales</taxon>
        <taxon>Nocardiaceae</taxon>
        <taxon>Nocardia</taxon>
    </lineage>
</organism>
<reference evidence="2 3" key="1">
    <citation type="submission" date="2021-04" db="EMBL/GenBank/DDBJ databases">
        <title>Nocardia tengchongensis.</title>
        <authorList>
            <person name="Zhuang k."/>
            <person name="Ran Y."/>
            <person name="Li W."/>
        </authorList>
    </citation>
    <scope>NUCLEOTIDE SEQUENCE [LARGE SCALE GENOMIC DNA]</scope>
    <source>
        <strain evidence="2 3">CFH S0057</strain>
    </source>
</reference>
<dbReference type="RefSeq" id="WP_213555559.1">
    <property type="nucleotide sequence ID" value="NZ_JBHZDI010000038.1"/>
</dbReference>
<name>A0ABX8CJF7_9NOCA</name>
<evidence type="ECO:0000313" key="3">
    <source>
        <dbReference type="Proteomes" id="UP000683310"/>
    </source>
</evidence>
<keyword evidence="3" id="KW-1185">Reference proteome</keyword>
<protein>
    <recommendedName>
        <fullName evidence="4">DUF4439 domain-containing protein</fullName>
    </recommendedName>
</protein>
<accession>A0ABX8CJF7</accession>
<evidence type="ECO:0000256" key="1">
    <source>
        <dbReference type="SAM" id="MobiDB-lite"/>
    </source>
</evidence>
<sequence>MGEMTGPDSRPPTEPIERWKITLLQQVHDHAAEFRRIEALGAAGYDGTDGDGTKDWLDHLDALSAVREATERIALSAGIPQPWIERARTVGAEYSPTPPPDLSQQPASEAQQFYLDMLSVDVWNLQRMAYVAAARELRETEGSYEFGTAPFARAEYQNNMQLLHMRVRALADAAQITPADAEKLWGSAENADLQQVTAVAVNSWDNLTLEFAWRQYAQPNPASAVPPYLDADYRGERPLAPSDVSPPTPEQLITQAAQTLRAYPFDPPTPHWDIEIAVDVALPADSDWQWGSEPLAADTTATQPSPSPGPEP</sequence>
<dbReference type="Proteomes" id="UP000683310">
    <property type="component" value="Chromosome"/>
</dbReference>
<gene>
    <name evidence="2" type="ORF">KHQ06_24520</name>
</gene>
<feature type="region of interest" description="Disordered" evidence="1">
    <location>
        <begin position="288"/>
        <end position="312"/>
    </location>
</feature>
<evidence type="ECO:0000313" key="2">
    <source>
        <dbReference type="EMBL" id="QVI19527.1"/>
    </source>
</evidence>
<evidence type="ECO:0008006" key="4">
    <source>
        <dbReference type="Google" id="ProtNLM"/>
    </source>
</evidence>
<proteinExistence type="predicted"/>